<dbReference type="AlphaFoldDB" id="A0A512C9J9"/>
<dbReference type="Proteomes" id="UP000321301">
    <property type="component" value="Unassembled WGS sequence"/>
</dbReference>
<dbReference type="InterPro" id="IPR053850">
    <property type="entry name" value="Glyco_hydro_123_N_2"/>
</dbReference>
<dbReference type="RefSeq" id="WP_020893292.1">
    <property type="nucleotide sequence ID" value="NZ_BJYV01000004.1"/>
</dbReference>
<dbReference type="Gene3D" id="2.60.120.260">
    <property type="entry name" value="Galactose-binding domain-like"/>
    <property type="match status" value="1"/>
</dbReference>
<keyword evidence="5" id="KW-1185">Reference proteome</keyword>
<feature type="signal peptide" evidence="1">
    <location>
        <begin position="1"/>
        <end position="19"/>
    </location>
</feature>
<keyword evidence="1" id="KW-0732">Signal</keyword>
<evidence type="ECO:0000313" key="4">
    <source>
        <dbReference type="EMBL" id="GEO20797.1"/>
    </source>
</evidence>
<evidence type="ECO:0000313" key="5">
    <source>
        <dbReference type="Proteomes" id="UP000321301"/>
    </source>
</evidence>
<protein>
    <submittedName>
        <fullName evidence="4">Uncharacterized protein</fullName>
    </submittedName>
</protein>
<name>A0A512C9J9_9BACT</name>
<reference evidence="4 5" key="1">
    <citation type="submission" date="2019-07" db="EMBL/GenBank/DDBJ databases">
        <title>Whole genome shotgun sequence of Cyclobacterium qasimii NBRC 106168.</title>
        <authorList>
            <person name="Hosoyama A."/>
            <person name="Uohara A."/>
            <person name="Ohji S."/>
            <person name="Ichikawa N."/>
        </authorList>
    </citation>
    <scope>NUCLEOTIDE SEQUENCE [LARGE SCALE GENOMIC DNA]</scope>
    <source>
        <strain evidence="4 5">NBRC 106168</strain>
    </source>
</reference>
<sequence length="754" mass="87298">MLKLVLLLLLFVNFSPANANDYGFLVNKDTSCKVWWAESTYKIMRDDPVPTKKRKVAIQSARNESEGFQIVLSPEVDLTNVSVSISDFSNKNGDLIPSLNVTIREVDYVNVTKPSGKQHSAGWYPDPLPLHEKPFNVIAGINKPLWFSVNVPKDAAPGRYMANVKLKSALWETTIPVELHVWNFALPETPFMRSGFGLYSNMLERYHNLETKEELEEVREKYFRDFKHYKISPYGSYPVNYKVTGVPWSGGTFDPHTVYEGKYTYQISGKREARFTDLIEIIPDHPYLLKWQAKVLSENQKYTVTVKCYDEEKKPISMSLKWGVYEGSETWRQDTLFIDTEGFITYEELPDYRPFPANAKYASLQLYPYVPGSSSEEGTVWFDDFQFIDLASGENLLPEGNFEQKVEDLDLKLDFSEFDVEARKYLDGMGFTGFRTGFPGLRSGPYIGKKTGWFNGFINGTSEYEKLADLYFKGFQDHLEANGWLGKEYFYWVDEPKHEEYDFVREGMQTIHRAAPKLTRFITENNPGPEIMDVTEVGCPVLYKVDPEKVKEWSENGREFWSYLMCWPKEPHVNLFIDSDAINMRMWLWMSYRYNLKGILVWNSNHWNGASSGAMPKGTVQNIWEDPMTYKSGYGTPYGSAPEFGNGDGMLFYPPNRDPNNDKTKYLSGPVPSLRLEILREGLDDYDYMMMLEKYIAEANPNQQGLVLKARKVLDFGSEVFETDTEYTKDPEILMEYRQQMGELLEQFYESKRE</sequence>
<feature type="domain" description="Glycoside hydrolase 123 catalytic" evidence="2">
    <location>
        <begin position="459"/>
        <end position="691"/>
    </location>
</feature>
<dbReference type="Pfam" id="PF22680">
    <property type="entry name" value="Glyco_hydro_123_N_2"/>
    <property type="match status" value="1"/>
</dbReference>
<comment type="caution">
    <text evidence="4">The sequence shown here is derived from an EMBL/GenBank/DDBJ whole genome shotgun (WGS) entry which is preliminary data.</text>
</comment>
<feature type="chain" id="PRO_5021711492" evidence="1">
    <location>
        <begin position="20"/>
        <end position="754"/>
    </location>
</feature>
<proteinExistence type="predicted"/>
<feature type="domain" description="Glycoside hydrolase 123 N-terminal" evidence="3">
    <location>
        <begin position="40"/>
        <end position="167"/>
    </location>
</feature>
<evidence type="ECO:0000259" key="3">
    <source>
        <dbReference type="Pfam" id="PF22680"/>
    </source>
</evidence>
<dbReference type="InterPro" id="IPR025150">
    <property type="entry name" value="GH123_cat"/>
</dbReference>
<dbReference type="Pfam" id="PF13320">
    <property type="entry name" value="GH123_cat"/>
    <property type="match status" value="1"/>
</dbReference>
<evidence type="ECO:0000256" key="1">
    <source>
        <dbReference type="SAM" id="SignalP"/>
    </source>
</evidence>
<accession>A0A512C9J9</accession>
<gene>
    <name evidence="4" type="ORF">CQA01_13310</name>
</gene>
<organism evidence="4 5">
    <name type="scientific">Cyclobacterium qasimii</name>
    <dbReference type="NCBI Taxonomy" id="1350429"/>
    <lineage>
        <taxon>Bacteria</taxon>
        <taxon>Pseudomonadati</taxon>
        <taxon>Bacteroidota</taxon>
        <taxon>Cytophagia</taxon>
        <taxon>Cytophagales</taxon>
        <taxon>Cyclobacteriaceae</taxon>
        <taxon>Cyclobacterium</taxon>
    </lineage>
</organism>
<dbReference type="EMBL" id="BJYV01000004">
    <property type="protein sequence ID" value="GEO20797.1"/>
    <property type="molecule type" value="Genomic_DNA"/>
</dbReference>
<evidence type="ECO:0000259" key="2">
    <source>
        <dbReference type="Pfam" id="PF13320"/>
    </source>
</evidence>